<comment type="caution">
    <text evidence="3">The sequence shown here is derived from an EMBL/GenBank/DDBJ whole genome shotgun (WGS) entry which is preliminary data.</text>
</comment>
<proteinExistence type="predicted"/>
<dbReference type="InterPro" id="IPR051534">
    <property type="entry name" value="CBASS_pafABC_assoc_protein"/>
</dbReference>
<dbReference type="Proteomes" id="UP000224563">
    <property type="component" value="Unassembled WGS sequence"/>
</dbReference>
<dbReference type="PANTHER" id="PTHR34580:SF1">
    <property type="entry name" value="PROTEIN PAFC"/>
    <property type="match status" value="1"/>
</dbReference>
<dbReference type="Pfam" id="PF13280">
    <property type="entry name" value="WYL"/>
    <property type="match status" value="1"/>
</dbReference>
<dbReference type="AlphaFoldDB" id="A0A2G3E206"/>
<feature type="domain" description="WCX" evidence="2">
    <location>
        <begin position="248"/>
        <end position="322"/>
    </location>
</feature>
<gene>
    <name evidence="3" type="ORF">CSX02_09260</name>
</gene>
<name>A0A2G3E206_9FIRM</name>
<evidence type="ECO:0000313" key="4">
    <source>
        <dbReference type="Proteomes" id="UP000224563"/>
    </source>
</evidence>
<sequence>MKSENQKAKLLYIEKYLRENTDENHPVTTPRLIEYLDSKGIKAERKSIYSDMDLLTAFGLDIEKVAGRSGGYYLASREFELAEVKLLVDLVQSSKFITEKKSRELIQKLELLVPHHEAVQLQRQVVVSDRNKAVNESIYYSVDTIYAAMSGNKTVRFLYFEWDENGKQVLRKDGSYYEVSPWLLTWDDQKYYLLAYDREAQIIKHYRVDKMLHLETGKDARAGREAFEQIDVASYGRRMFGMFAGQPRTVRLAMPKSLAGVVVDRFGNDVPMRLLDEQTIAVRAEVSVSAQFFGWLAGLGAGVRIIGPDDIAAEYRNYLSSILASQ</sequence>
<organism evidence="3 4">
    <name type="scientific">Agathobacter ruminis</name>
    <dbReference type="NCBI Taxonomy" id="1712665"/>
    <lineage>
        <taxon>Bacteria</taxon>
        <taxon>Bacillati</taxon>
        <taxon>Bacillota</taxon>
        <taxon>Clostridia</taxon>
        <taxon>Lachnospirales</taxon>
        <taxon>Lachnospiraceae</taxon>
        <taxon>Agathobacter</taxon>
    </lineage>
</organism>
<feature type="domain" description="WYL" evidence="1">
    <location>
        <begin position="142"/>
        <end position="215"/>
    </location>
</feature>
<dbReference type="EMBL" id="PDYG01000074">
    <property type="protein sequence ID" value="PHU37185.1"/>
    <property type="molecule type" value="Genomic_DNA"/>
</dbReference>
<dbReference type="InterPro" id="IPR057727">
    <property type="entry name" value="WCX_dom"/>
</dbReference>
<dbReference type="PANTHER" id="PTHR34580">
    <property type="match status" value="1"/>
</dbReference>
<accession>A0A2G3E206</accession>
<evidence type="ECO:0000313" key="3">
    <source>
        <dbReference type="EMBL" id="PHU37185.1"/>
    </source>
</evidence>
<reference evidence="3 4" key="2">
    <citation type="submission" date="2017-10" db="EMBL/GenBank/DDBJ databases">
        <authorList>
            <person name="Banno H."/>
            <person name="Chua N.-H."/>
        </authorList>
    </citation>
    <scope>NUCLEOTIDE SEQUENCE [LARGE SCALE GENOMIC DNA]</scope>
    <source>
        <strain evidence="3 4">JK623</strain>
    </source>
</reference>
<evidence type="ECO:0000259" key="1">
    <source>
        <dbReference type="Pfam" id="PF13280"/>
    </source>
</evidence>
<dbReference type="Pfam" id="PF25583">
    <property type="entry name" value="WCX"/>
    <property type="match status" value="1"/>
</dbReference>
<protein>
    <submittedName>
        <fullName evidence="3">WYL domain-containing protein</fullName>
    </submittedName>
</protein>
<dbReference type="RefSeq" id="WP_099386471.1">
    <property type="nucleotide sequence ID" value="NZ_JANSWH010000072.1"/>
</dbReference>
<reference evidence="3 4" key="1">
    <citation type="submission" date="2017-10" db="EMBL/GenBank/DDBJ databases">
        <title>Resolving the taxonomy of Roseburia spp., Eubacterium rectale and Agathobacter spp. through phylogenomic analysis.</title>
        <authorList>
            <person name="Sheridan P.O."/>
            <person name="Walker A.W."/>
            <person name="Duncan S.H."/>
            <person name="Scott K.P."/>
            <person name="Toole P.W.O."/>
            <person name="Luis P."/>
            <person name="Flint H.J."/>
        </authorList>
    </citation>
    <scope>NUCLEOTIDE SEQUENCE [LARGE SCALE GENOMIC DNA]</scope>
    <source>
        <strain evidence="3 4">JK623</strain>
    </source>
</reference>
<dbReference type="PROSITE" id="PS52050">
    <property type="entry name" value="WYL"/>
    <property type="match status" value="1"/>
</dbReference>
<dbReference type="InterPro" id="IPR026881">
    <property type="entry name" value="WYL_dom"/>
</dbReference>
<dbReference type="SUPFAM" id="SSF46785">
    <property type="entry name" value="Winged helix' DNA-binding domain"/>
    <property type="match status" value="1"/>
</dbReference>
<keyword evidence="4" id="KW-1185">Reference proteome</keyword>
<dbReference type="InterPro" id="IPR036390">
    <property type="entry name" value="WH_DNA-bd_sf"/>
</dbReference>
<evidence type="ECO:0000259" key="2">
    <source>
        <dbReference type="Pfam" id="PF25583"/>
    </source>
</evidence>